<dbReference type="RefSeq" id="WP_161411167.1">
    <property type="nucleotide sequence ID" value="NZ_WTUZ01000040.1"/>
</dbReference>
<gene>
    <name evidence="1" type="ORF">GQF01_31960</name>
</gene>
<sequence>MHHYPHFFEEKMKEHRQELKEIENNAWQWTRSNVKPSIFTMLSGLLALIGLK</sequence>
<evidence type="ECO:0000313" key="1">
    <source>
        <dbReference type="EMBL" id="MZQ86732.1"/>
    </source>
</evidence>
<reference evidence="1 2" key="1">
    <citation type="submission" date="2019-12" db="EMBL/GenBank/DDBJ databases">
        <title>Paenibacillus sp. nov. sp. isolated from soil.</title>
        <authorList>
            <person name="Kim J."/>
            <person name="Jeong S.E."/>
            <person name="Jung H.S."/>
            <person name="Jeon C.O."/>
        </authorList>
    </citation>
    <scope>NUCLEOTIDE SEQUENCE [LARGE SCALE GENOMIC DNA]</scope>
    <source>
        <strain evidence="1 2">5J-6</strain>
    </source>
</reference>
<comment type="caution">
    <text evidence="1">The sequence shown here is derived from an EMBL/GenBank/DDBJ whole genome shotgun (WGS) entry which is preliminary data.</text>
</comment>
<organism evidence="1 2">
    <name type="scientific">Paenibacillus silvestris</name>
    <dbReference type="NCBI Taxonomy" id="2606219"/>
    <lineage>
        <taxon>Bacteria</taxon>
        <taxon>Bacillati</taxon>
        <taxon>Bacillota</taxon>
        <taxon>Bacilli</taxon>
        <taxon>Bacillales</taxon>
        <taxon>Paenibacillaceae</taxon>
        <taxon>Paenibacillus</taxon>
    </lineage>
</organism>
<protein>
    <submittedName>
        <fullName evidence="1">Uncharacterized protein</fullName>
    </submittedName>
</protein>
<accession>A0A6L8VAM9</accession>
<keyword evidence="2" id="KW-1185">Reference proteome</keyword>
<proteinExistence type="predicted"/>
<dbReference type="EMBL" id="WTUZ01000040">
    <property type="protein sequence ID" value="MZQ86732.1"/>
    <property type="molecule type" value="Genomic_DNA"/>
</dbReference>
<dbReference type="AlphaFoldDB" id="A0A6L8VAM9"/>
<dbReference type="Proteomes" id="UP000481087">
    <property type="component" value="Unassembled WGS sequence"/>
</dbReference>
<name>A0A6L8VAM9_9BACL</name>
<evidence type="ECO:0000313" key="2">
    <source>
        <dbReference type="Proteomes" id="UP000481087"/>
    </source>
</evidence>